<feature type="transmembrane region" description="Helical" evidence="2">
    <location>
        <begin position="131"/>
        <end position="153"/>
    </location>
</feature>
<keyword evidence="3" id="KW-1185">Reference proteome</keyword>
<keyword evidence="2" id="KW-0472">Membrane</keyword>
<feature type="region of interest" description="Disordered" evidence="1">
    <location>
        <begin position="502"/>
        <end position="592"/>
    </location>
</feature>
<dbReference type="AlphaFoldDB" id="A0A915ICR4"/>
<feature type="compositionally biased region" description="Low complexity" evidence="1">
    <location>
        <begin position="557"/>
        <end position="579"/>
    </location>
</feature>
<accession>A0A915ICR4</accession>
<feature type="compositionally biased region" description="Basic and acidic residues" evidence="1">
    <location>
        <begin position="59"/>
        <end position="70"/>
    </location>
</feature>
<evidence type="ECO:0000256" key="2">
    <source>
        <dbReference type="SAM" id="Phobius"/>
    </source>
</evidence>
<dbReference type="Proteomes" id="UP000887565">
    <property type="component" value="Unplaced"/>
</dbReference>
<feature type="region of interest" description="Disordered" evidence="1">
    <location>
        <begin position="38"/>
        <end position="117"/>
    </location>
</feature>
<feature type="compositionally biased region" description="Gly residues" evidence="1">
    <location>
        <begin position="526"/>
        <end position="547"/>
    </location>
</feature>
<evidence type="ECO:0000256" key="1">
    <source>
        <dbReference type="SAM" id="MobiDB-lite"/>
    </source>
</evidence>
<keyword evidence="2" id="KW-0812">Transmembrane</keyword>
<proteinExistence type="predicted"/>
<sequence length="603" mass="66209">MNNHNEPMSNDQDLVENSSHFARAIKIYINHWSRNPTATVQTAESPQPKSPPSKLSIPSKEKTDPKDTRKAGTGAKSLLDNQRQKTKSRRFSTSPGTRSSTRSADGNAPSVSHDKRHNEAVRKKRLIINRLIVGLSAGHALISILICVGAYVARRNLGADLGAGDRGDDVFSFLNRTGKIYNESMKLMELCYKNISIGESYEALISCTYLSRSLHYNCHNVSCMRADHSFAPDLGRFVDHHSTGVLLRPRVGDQCADEFNTRCRDPNNKSIFFCLDHLGRLLAHTSEVIPEVNISWPMWVDGCGTPDLCTIYSRDPFIRTLIMAGRSNFRLLYSCIETQDTCDKDYRDAVVRVRFLHCTTRYKLGEKYCSGSPIRFEICHKCPFMYYKPSIISSYWDFNMCGPINYDYSIGCRVHCADGSVKIKPNGRLCQPSFARFDYLYNVSPVRPMSNVEGGPSYYMCYRGECVEVYEDAGDIPSSHCYESSHKKHQFVYLPKKVSQMTFRAGPGSPGKPLPAPPSGPASPGGPFGPLGPGLPAGPGMPGGQGGHPLPPPVDVSSPFLPSGPALPGAPSAPSFPAAPGGPGGPTAPCWQVQPAKGMIQYG</sequence>
<feature type="compositionally biased region" description="Low complexity" evidence="1">
    <location>
        <begin position="91"/>
        <end position="103"/>
    </location>
</feature>
<protein>
    <submittedName>
        <fullName evidence="4">Uncharacterized protein</fullName>
    </submittedName>
</protein>
<reference evidence="4" key="1">
    <citation type="submission" date="2022-11" db="UniProtKB">
        <authorList>
            <consortium name="WormBaseParasite"/>
        </authorList>
    </citation>
    <scope>IDENTIFICATION</scope>
</reference>
<feature type="compositionally biased region" description="Pro residues" evidence="1">
    <location>
        <begin position="510"/>
        <end position="521"/>
    </location>
</feature>
<evidence type="ECO:0000313" key="4">
    <source>
        <dbReference type="WBParaSite" id="nRc.2.0.1.t11016-RA"/>
    </source>
</evidence>
<organism evidence="3 4">
    <name type="scientific">Romanomermis culicivorax</name>
    <name type="common">Nematode worm</name>
    <dbReference type="NCBI Taxonomy" id="13658"/>
    <lineage>
        <taxon>Eukaryota</taxon>
        <taxon>Metazoa</taxon>
        <taxon>Ecdysozoa</taxon>
        <taxon>Nematoda</taxon>
        <taxon>Enoplea</taxon>
        <taxon>Dorylaimia</taxon>
        <taxon>Mermithida</taxon>
        <taxon>Mermithoidea</taxon>
        <taxon>Mermithidae</taxon>
        <taxon>Romanomermis</taxon>
    </lineage>
</organism>
<name>A0A915ICR4_ROMCU</name>
<evidence type="ECO:0000313" key="3">
    <source>
        <dbReference type="Proteomes" id="UP000887565"/>
    </source>
</evidence>
<dbReference type="WBParaSite" id="nRc.2.0.1.t11016-RA">
    <property type="protein sequence ID" value="nRc.2.0.1.t11016-RA"/>
    <property type="gene ID" value="nRc.2.0.1.g11016"/>
</dbReference>
<keyword evidence="2" id="KW-1133">Transmembrane helix</keyword>